<accession>A0A3A4A385</accession>
<organism evidence="1 2">
    <name type="scientific">Bailinhaonella thermotolerans</name>
    <dbReference type="NCBI Taxonomy" id="1070861"/>
    <lineage>
        <taxon>Bacteria</taxon>
        <taxon>Bacillati</taxon>
        <taxon>Actinomycetota</taxon>
        <taxon>Actinomycetes</taxon>
        <taxon>Streptosporangiales</taxon>
        <taxon>Streptosporangiaceae</taxon>
        <taxon>Bailinhaonella</taxon>
    </lineage>
</organism>
<gene>
    <name evidence="1" type="ORF">D5H75_33175</name>
</gene>
<sequence length="102" mass="11247">MAPTEPAAYLECRWRSVPEHRAAFRFAPGVADSWRAVAYLEQKQRQGDAISLAVYPDVSERRAAHQALDKGDVATLLALAVGVEDALDRSALAQVKVAGWWR</sequence>
<reference evidence="1 2" key="1">
    <citation type="submission" date="2018-09" db="EMBL/GenBank/DDBJ databases">
        <title>YIM 75507 draft genome.</title>
        <authorList>
            <person name="Tang S."/>
            <person name="Feng Y."/>
        </authorList>
    </citation>
    <scope>NUCLEOTIDE SEQUENCE [LARGE SCALE GENOMIC DNA]</scope>
    <source>
        <strain evidence="1 2">YIM 75507</strain>
    </source>
</reference>
<protein>
    <submittedName>
        <fullName evidence="1">Uncharacterized protein</fullName>
    </submittedName>
</protein>
<keyword evidence="2" id="KW-1185">Reference proteome</keyword>
<dbReference type="Proteomes" id="UP000265768">
    <property type="component" value="Unassembled WGS sequence"/>
</dbReference>
<evidence type="ECO:0000313" key="2">
    <source>
        <dbReference type="Proteomes" id="UP000265768"/>
    </source>
</evidence>
<evidence type="ECO:0000313" key="1">
    <source>
        <dbReference type="EMBL" id="RJL23226.1"/>
    </source>
</evidence>
<name>A0A3A4A385_9ACTN</name>
<proteinExistence type="predicted"/>
<dbReference type="AlphaFoldDB" id="A0A3A4A385"/>
<comment type="caution">
    <text evidence="1">The sequence shown here is derived from an EMBL/GenBank/DDBJ whole genome shotgun (WGS) entry which is preliminary data.</text>
</comment>
<dbReference type="EMBL" id="QZEY01000019">
    <property type="protein sequence ID" value="RJL23226.1"/>
    <property type="molecule type" value="Genomic_DNA"/>
</dbReference>